<reference evidence="2" key="2">
    <citation type="submission" date="2022-01" db="EMBL/GenBank/DDBJ databases">
        <authorList>
            <person name="Yamashiro T."/>
            <person name="Shiraishi A."/>
            <person name="Satake H."/>
            <person name="Nakayama K."/>
        </authorList>
    </citation>
    <scope>NUCLEOTIDE SEQUENCE</scope>
</reference>
<protein>
    <submittedName>
        <fullName evidence="2">Uncharacterized protein</fullName>
    </submittedName>
</protein>
<feature type="compositionally biased region" description="Gly residues" evidence="1">
    <location>
        <begin position="46"/>
        <end position="61"/>
    </location>
</feature>
<keyword evidence="3" id="KW-1185">Reference proteome</keyword>
<sequence length="164" mass="17829">MPGRPKKKRIRPTGKGGSSTRVSKVGVLGRPRKNQSVVNLEDVDGSKGGAGGFRGGVGRSRGGASRSRGGAGGSKEGGKKKVGTSGFAKWFGLQDELKQTHDEPEQTQDEPVQTQDEDQVEQTQEQVEINLTQVEQTQEQTQDQVQIQEQPQRVILRRPSARIL</sequence>
<dbReference type="EMBL" id="BQNB010017814">
    <property type="protein sequence ID" value="GJT67498.1"/>
    <property type="molecule type" value="Genomic_DNA"/>
</dbReference>
<evidence type="ECO:0000313" key="2">
    <source>
        <dbReference type="EMBL" id="GJT67498.1"/>
    </source>
</evidence>
<comment type="caution">
    <text evidence="2">The sequence shown here is derived from an EMBL/GenBank/DDBJ whole genome shotgun (WGS) entry which is preliminary data.</text>
</comment>
<feature type="compositionally biased region" description="Basic residues" evidence="1">
    <location>
        <begin position="1"/>
        <end position="12"/>
    </location>
</feature>
<evidence type="ECO:0000256" key="1">
    <source>
        <dbReference type="SAM" id="MobiDB-lite"/>
    </source>
</evidence>
<accession>A0ABQ5FVW3</accession>
<proteinExistence type="predicted"/>
<feature type="compositionally biased region" description="Basic and acidic residues" evidence="1">
    <location>
        <begin position="95"/>
        <end position="104"/>
    </location>
</feature>
<organism evidence="2 3">
    <name type="scientific">Tanacetum coccineum</name>
    <dbReference type="NCBI Taxonomy" id="301880"/>
    <lineage>
        <taxon>Eukaryota</taxon>
        <taxon>Viridiplantae</taxon>
        <taxon>Streptophyta</taxon>
        <taxon>Embryophyta</taxon>
        <taxon>Tracheophyta</taxon>
        <taxon>Spermatophyta</taxon>
        <taxon>Magnoliopsida</taxon>
        <taxon>eudicotyledons</taxon>
        <taxon>Gunneridae</taxon>
        <taxon>Pentapetalae</taxon>
        <taxon>asterids</taxon>
        <taxon>campanulids</taxon>
        <taxon>Asterales</taxon>
        <taxon>Asteraceae</taxon>
        <taxon>Asteroideae</taxon>
        <taxon>Anthemideae</taxon>
        <taxon>Anthemidinae</taxon>
        <taxon>Tanacetum</taxon>
    </lineage>
</organism>
<gene>
    <name evidence="2" type="ORF">Tco_1018978</name>
</gene>
<name>A0ABQ5FVW3_9ASTR</name>
<reference evidence="2" key="1">
    <citation type="journal article" date="2022" name="Int. J. Mol. Sci.">
        <title>Draft Genome of Tanacetum Coccineum: Genomic Comparison of Closely Related Tanacetum-Family Plants.</title>
        <authorList>
            <person name="Yamashiro T."/>
            <person name="Shiraishi A."/>
            <person name="Nakayama K."/>
            <person name="Satake H."/>
        </authorList>
    </citation>
    <scope>NUCLEOTIDE SEQUENCE</scope>
</reference>
<evidence type="ECO:0000313" key="3">
    <source>
        <dbReference type="Proteomes" id="UP001151760"/>
    </source>
</evidence>
<dbReference type="Proteomes" id="UP001151760">
    <property type="component" value="Unassembled WGS sequence"/>
</dbReference>
<feature type="region of interest" description="Disordered" evidence="1">
    <location>
        <begin position="1"/>
        <end position="124"/>
    </location>
</feature>